<dbReference type="RefSeq" id="WP_100748019.1">
    <property type="nucleotide sequence ID" value="NZ_NPEF02000018.1"/>
</dbReference>
<accession>A0AAE4QQV9</accession>
<dbReference type="EMBL" id="NPEF02000018">
    <property type="protein sequence ID" value="MDV6236956.1"/>
    <property type="molecule type" value="Genomic_DNA"/>
</dbReference>
<organism evidence="1 2">
    <name type="scientific">Leptospira ellisii</name>
    <dbReference type="NCBI Taxonomy" id="2023197"/>
    <lineage>
        <taxon>Bacteria</taxon>
        <taxon>Pseudomonadati</taxon>
        <taxon>Spirochaetota</taxon>
        <taxon>Spirochaetia</taxon>
        <taxon>Leptospirales</taxon>
        <taxon>Leptospiraceae</taxon>
        <taxon>Leptospira</taxon>
    </lineage>
</organism>
<sequence length="141" mass="15689">MFSIEKGRAAVFLSGWIVQFLCSSWMNVTGVCPIGTSRFASNLASEQKAPCHPPVSENSSDTENTVPCCSEETSQTGVHDFEFRSEFQKVFSGFQAAVLYEVSIESILRPDTAFSSESERLSVFYSFPALNTRSYLQIFLI</sequence>
<comment type="caution">
    <text evidence="1">The sequence shown here is derived from an EMBL/GenBank/DDBJ whole genome shotgun (WGS) entry which is preliminary data.</text>
</comment>
<dbReference type="AlphaFoldDB" id="A0AAE4QQV9"/>
<protein>
    <submittedName>
        <fullName evidence="1">Uncharacterized protein</fullName>
    </submittedName>
</protein>
<gene>
    <name evidence="1" type="ORF">CH379_015100</name>
</gene>
<keyword evidence="2" id="KW-1185">Reference proteome</keyword>
<name>A0AAE4QQV9_9LEPT</name>
<proteinExistence type="predicted"/>
<reference evidence="1 2" key="1">
    <citation type="journal article" date="2018" name="Microb. Genom.">
        <title>Deciphering the unexplored Leptospira diversity from soils uncovers genomic evolution to virulence.</title>
        <authorList>
            <person name="Thibeaux R."/>
            <person name="Iraola G."/>
            <person name="Ferres I."/>
            <person name="Bierque E."/>
            <person name="Girault D."/>
            <person name="Soupe-Gilbert M.E."/>
            <person name="Picardeau M."/>
            <person name="Goarant C."/>
        </authorList>
    </citation>
    <scope>NUCLEOTIDE SEQUENCE [LARGE SCALE GENOMIC DNA]</scope>
    <source>
        <strain evidence="1 2">ATI7-C-A5</strain>
    </source>
</reference>
<dbReference type="Proteomes" id="UP000232122">
    <property type="component" value="Unassembled WGS sequence"/>
</dbReference>
<evidence type="ECO:0000313" key="2">
    <source>
        <dbReference type="Proteomes" id="UP000232122"/>
    </source>
</evidence>
<evidence type="ECO:0000313" key="1">
    <source>
        <dbReference type="EMBL" id="MDV6236956.1"/>
    </source>
</evidence>